<reference evidence="1 2" key="1">
    <citation type="submission" date="2013-02" db="EMBL/GenBank/DDBJ databases">
        <title>The Genome Annotation of Plasmodium falciparum Vietnam Oak-Knoll (FVO).</title>
        <authorList>
            <consortium name="The Broad Institute Genome Sequencing Platform"/>
            <consortium name="The Broad Institute Genome Sequencing Center for Infectious Disease"/>
            <person name="Neafsey D."/>
            <person name="Hoffman S."/>
            <person name="Volkman S."/>
            <person name="Rosenthal P."/>
            <person name="Walker B."/>
            <person name="Young S.K."/>
            <person name="Zeng Q."/>
            <person name="Gargeya S."/>
            <person name="Fitzgerald M."/>
            <person name="Haas B."/>
            <person name="Abouelleil A."/>
            <person name="Allen A.W."/>
            <person name="Alvarado L."/>
            <person name="Arachchi H.M."/>
            <person name="Berlin A.M."/>
            <person name="Chapman S.B."/>
            <person name="Gainer-Dewar J."/>
            <person name="Goldberg J."/>
            <person name="Griggs A."/>
            <person name="Gujja S."/>
            <person name="Hansen M."/>
            <person name="Howarth C."/>
            <person name="Imamovic A."/>
            <person name="Ireland A."/>
            <person name="Larimer J."/>
            <person name="McCowan C."/>
            <person name="Murphy C."/>
            <person name="Pearson M."/>
            <person name="Poon T.W."/>
            <person name="Priest M."/>
            <person name="Roberts A."/>
            <person name="Saif S."/>
            <person name="Shea T."/>
            <person name="Sisk P."/>
            <person name="Sykes S."/>
            <person name="Wortman J."/>
            <person name="Nusbaum C."/>
            <person name="Birren B."/>
        </authorList>
    </citation>
    <scope>NUCLEOTIDE SEQUENCE [LARGE SCALE GENOMIC DNA]</scope>
    <source>
        <strain evidence="2">Vietnam Oak-Knoll (FVO)</strain>
    </source>
</reference>
<evidence type="ECO:0000313" key="2">
    <source>
        <dbReference type="Proteomes" id="UP000030690"/>
    </source>
</evidence>
<dbReference type="EMBL" id="KI925184">
    <property type="protein sequence ID" value="ETW15267.1"/>
    <property type="molecule type" value="Genomic_DNA"/>
</dbReference>
<protein>
    <submittedName>
        <fullName evidence="1">Uncharacterized protein</fullName>
    </submittedName>
</protein>
<reference evidence="1 2" key="2">
    <citation type="submission" date="2013-02" db="EMBL/GenBank/DDBJ databases">
        <title>The Genome Sequence of Plasmodium falciparum Vietnam Oak-Knoll (FVO).</title>
        <authorList>
            <consortium name="The Broad Institute Genome Sequencing Platform"/>
            <consortium name="The Broad Institute Genome Sequencing Center for Infectious Disease"/>
            <person name="Neafsey D."/>
            <person name="Cheeseman I."/>
            <person name="Volkman S."/>
            <person name="Adams J."/>
            <person name="Walker B."/>
            <person name="Young S.K."/>
            <person name="Zeng Q."/>
            <person name="Gargeya S."/>
            <person name="Fitzgerald M."/>
            <person name="Haas B."/>
            <person name="Abouelleil A."/>
            <person name="Alvarado L."/>
            <person name="Arachchi H.M."/>
            <person name="Berlin A.M."/>
            <person name="Chapman S.B."/>
            <person name="Dewar J."/>
            <person name="Goldberg J."/>
            <person name="Griggs A."/>
            <person name="Gujja S."/>
            <person name="Hansen M."/>
            <person name="Howarth C."/>
            <person name="Imamovic A."/>
            <person name="Larimer J."/>
            <person name="McCowan C."/>
            <person name="Murphy C."/>
            <person name="Neiman D."/>
            <person name="Pearson M."/>
            <person name="Priest M."/>
            <person name="Roberts A."/>
            <person name="Saif S."/>
            <person name="Shea T."/>
            <person name="Sisk P."/>
            <person name="Sykes S."/>
            <person name="Wortman J."/>
            <person name="Nusbaum C."/>
            <person name="Birren B."/>
        </authorList>
    </citation>
    <scope>NUCLEOTIDE SEQUENCE [LARGE SCALE GENOMIC DNA]</scope>
    <source>
        <strain evidence="2">Vietnam Oak-Knoll (FVO)</strain>
    </source>
</reference>
<evidence type="ECO:0000313" key="1">
    <source>
        <dbReference type="EMBL" id="ETW15267.1"/>
    </source>
</evidence>
<dbReference type="OrthoDB" id="371956at2759"/>
<gene>
    <name evidence="1" type="ORF">PFFVO_05561</name>
</gene>
<accession>A0A024UYE5</accession>
<proteinExistence type="predicted"/>
<sequence>MGEYVRKIPYYNNYEEKKDLLKFTFLHDKKDDEKREINKNDEVQFIIKKRENMKDILTHLPHMNTRTQGDILNERKNKLKEDMSTNFNTYEKRFPFLIDSVVKNPEQTRDMKDVLNNKYVDDNTIKYRISQNVVTKTMLLEERKKNYKDELRGHNIEDNEKTINYEDIYLDPEKNYTDIVKNKNKLLTLKNYGLGQGPSNFVFSYPDIKAKGRGGYASEIVKSNILKNKNEYSKNKIQLNIQNLQDKDIYSNREEKIFLMKNRFKYINHTKNSYFVDNYLKERPIIILRYKGFQKKDKKNVNI</sequence>
<organism evidence="1 2">
    <name type="scientific">Plasmodium falciparum Vietnam Oak-Knoll</name>
    <name type="common">FVO</name>
    <dbReference type="NCBI Taxonomy" id="1036723"/>
    <lineage>
        <taxon>Eukaryota</taxon>
        <taxon>Sar</taxon>
        <taxon>Alveolata</taxon>
        <taxon>Apicomplexa</taxon>
        <taxon>Aconoidasida</taxon>
        <taxon>Haemosporida</taxon>
        <taxon>Plasmodiidae</taxon>
        <taxon>Plasmodium</taxon>
        <taxon>Plasmodium (Laverania)</taxon>
    </lineage>
</organism>
<dbReference type="AlphaFoldDB" id="A0A024UYE5"/>
<name>A0A024UYE5_PLAFA</name>
<dbReference type="Proteomes" id="UP000030690">
    <property type="component" value="Unassembled WGS sequence"/>
</dbReference>